<protein>
    <recommendedName>
        <fullName evidence="4">LPXTG cell wall anchor domain-containing protein</fullName>
    </recommendedName>
</protein>
<evidence type="ECO:0000313" key="3">
    <source>
        <dbReference type="Proteomes" id="UP001212421"/>
    </source>
</evidence>
<organism evidence="2 3">
    <name type="scientific">Cryobacterium breve</name>
    <dbReference type="NCBI Taxonomy" id="1259258"/>
    <lineage>
        <taxon>Bacteria</taxon>
        <taxon>Bacillati</taxon>
        <taxon>Actinomycetota</taxon>
        <taxon>Actinomycetes</taxon>
        <taxon>Micrococcales</taxon>
        <taxon>Microbacteriaceae</taxon>
        <taxon>Cryobacterium</taxon>
    </lineage>
</organism>
<dbReference type="Proteomes" id="UP001212421">
    <property type="component" value="Chromosome"/>
</dbReference>
<proteinExistence type="predicted"/>
<keyword evidence="1" id="KW-0812">Transmembrane</keyword>
<dbReference type="RefSeq" id="WP_281535393.1">
    <property type="nucleotide sequence ID" value="NZ_CP075584.1"/>
</dbReference>
<keyword evidence="3" id="KW-1185">Reference proteome</keyword>
<feature type="transmembrane region" description="Helical" evidence="1">
    <location>
        <begin position="28"/>
        <end position="45"/>
    </location>
</feature>
<keyword evidence="1" id="KW-1133">Transmembrane helix</keyword>
<accession>A0ABY7NDY4</accession>
<gene>
    <name evidence="2" type="ORF">KIV56_04850</name>
</gene>
<keyword evidence="1" id="KW-0472">Membrane</keyword>
<sequence length="58" mass="6290">MDISTAIVIASLVFVPLFWLGYDLGPILGISVLLAVGVLMIRLALRRKPDAGERPEPD</sequence>
<evidence type="ECO:0008006" key="4">
    <source>
        <dbReference type="Google" id="ProtNLM"/>
    </source>
</evidence>
<evidence type="ECO:0000256" key="1">
    <source>
        <dbReference type="SAM" id="Phobius"/>
    </source>
</evidence>
<evidence type="ECO:0000313" key="2">
    <source>
        <dbReference type="EMBL" id="WBM80716.1"/>
    </source>
</evidence>
<dbReference type="EMBL" id="CP075584">
    <property type="protein sequence ID" value="WBM80716.1"/>
    <property type="molecule type" value="Genomic_DNA"/>
</dbReference>
<name>A0ABY7NDY4_9MICO</name>
<feature type="transmembrane region" description="Helical" evidence="1">
    <location>
        <begin position="5"/>
        <end position="22"/>
    </location>
</feature>
<reference evidence="2 3" key="1">
    <citation type="submission" date="2021-05" db="EMBL/GenBank/DDBJ databases">
        <authorList>
            <person name="Kumar R."/>
            <person name="Kumar A."/>
            <person name="Mukhia S."/>
        </authorList>
    </citation>
    <scope>NUCLEOTIDE SEQUENCE [LARGE SCALE GENOMIC DNA]</scope>
    <source>
        <strain evidence="2 3">ERMR7:08</strain>
    </source>
</reference>